<dbReference type="SUPFAM" id="SSF75471">
    <property type="entry name" value="YhbY-like"/>
    <property type="match status" value="1"/>
</dbReference>
<dbReference type="PROSITE" id="PS51295">
    <property type="entry name" value="CRM"/>
    <property type="match status" value="1"/>
</dbReference>
<dbReference type="Proteomes" id="UP001346149">
    <property type="component" value="Unassembled WGS sequence"/>
</dbReference>
<evidence type="ECO:0000259" key="4">
    <source>
        <dbReference type="PROSITE" id="PS51295"/>
    </source>
</evidence>
<dbReference type="GO" id="GO:0009507">
    <property type="term" value="C:chloroplast"/>
    <property type="evidence" value="ECO:0007669"/>
    <property type="project" value="TreeGrafter"/>
</dbReference>
<name>A0AAN7M8D7_TRANT</name>
<evidence type="ECO:0000313" key="6">
    <source>
        <dbReference type="Proteomes" id="UP001346149"/>
    </source>
</evidence>
<dbReference type="EMBL" id="JAXQNO010000003">
    <property type="protein sequence ID" value="KAK4800769.1"/>
    <property type="molecule type" value="Genomic_DNA"/>
</dbReference>
<dbReference type="Gene3D" id="3.30.110.60">
    <property type="entry name" value="YhbY-like"/>
    <property type="match status" value="1"/>
</dbReference>
<dbReference type="FunFam" id="3.30.110.60:FF:000004">
    <property type="entry name" value="RNA-binding CRS1 / YhbY (CRM) domain protein"/>
    <property type="match status" value="1"/>
</dbReference>
<dbReference type="InterPro" id="IPR001890">
    <property type="entry name" value="RNA-binding_CRM"/>
</dbReference>
<dbReference type="InterPro" id="IPR035920">
    <property type="entry name" value="YhbY-like_sf"/>
</dbReference>
<dbReference type="AlphaFoldDB" id="A0AAN7M8D7"/>
<dbReference type="PANTHER" id="PTHR47714:SF1">
    <property type="entry name" value="RNA-BINDING CRS1 _ YHBY (CRM) DOMAIN PROTEIN"/>
    <property type="match status" value="1"/>
</dbReference>
<dbReference type="GO" id="GO:0003723">
    <property type="term" value="F:RNA binding"/>
    <property type="evidence" value="ECO:0007669"/>
    <property type="project" value="UniProtKB-UniRule"/>
</dbReference>
<evidence type="ECO:0000256" key="2">
    <source>
        <dbReference type="PROSITE-ProRule" id="PRU00626"/>
    </source>
</evidence>
<evidence type="ECO:0000256" key="3">
    <source>
        <dbReference type="SAM" id="MobiDB-lite"/>
    </source>
</evidence>
<feature type="region of interest" description="Disordered" evidence="3">
    <location>
        <begin position="213"/>
        <end position="253"/>
    </location>
</feature>
<reference evidence="5 6" key="1">
    <citation type="journal article" date="2023" name="Hortic Res">
        <title>Pangenome of water caltrop reveals structural variations and asymmetric subgenome divergence after allopolyploidization.</title>
        <authorList>
            <person name="Zhang X."/>
            <person name="Chen Y."/>
            <person name="Wang L."/>
            <person name="Yuan Y."/>
            <person name="Fang M."/>
            <person name="Shi L."/>
            <person name="Lu R."/>
            <person name="Comes H.P."/>
            <person name="Ma Y."/>
            <person name="Chen Y."/>
            <person name="Huang G."/>
            <person name="Zhou Y."/>
            <person name="Zheng Z."/>
            <person name="Qiu Y."/>
        </authorList>
    </citation>
    <scope>NUCLEOTIDE SEQUENCE [LARGE SCALE GENOMIC DNA]</scope>
    <source>
        <strain evidence="5">F231</strain>
    </source>
</reference>
<gene>
    <name evidence="5" type="ORF">SAY86_021256</name>
</gene>
<dbReference type="SMART" id="SM01103">
    <property type="entry name" value="CRS1_YhbY"/>
    <property type="match status" value="1"/>
</dbReference>
<sequence length="253" mass="28068">MATVSAAFSAPKLRKAPPLSLSPKPILRILPFIPLTPRLLPSLRQCISYETFSRTPLPHVEDKDDWTSDIDDEEEEEELIEGALSVEEVREPEGSTSVLPINSKKVPGLSLNLSVKEKKELASYAHSLGKKLKCQLVGKSGVNDNVAASFIETLEANELLKIKIHRTCPGELDDVVSQLEMLTGSVVVSQIGRTMIIYKPSFTKLKAEEKKKQQAKRIFMKRQTAQKPAFTMKNRQGSRTTSRAGGRRGRSSL</sequence>
<evidence type="ECO:0000313" key="5">
    <source>
        <dbReference type="EMBL" id="KAK4800769.1"/>
    </source>
</evidence>
<feature type="compositionally biased region" description="Low complexity" evidence="3">
    <location>
        <begin position="235"/>
        <end position="244"/>
    </location>
</feature>
<accession>A0AAN7M8D7</accession>
<protein>
    <recommendedName>
        <fullName evidence="4">CRM domain-containing protein</fullName>
    </recommendedName>
</protein>
<dbReference type="PANTHER" id="PTHR47714">
    <property type="entry name" value="CRS1/YHBY DOMAIN CONTAINING PROTEIN, EXPRESSED"/>
    <property type="match status" value="1"/>
</dbReference>
<keyword evidence="1 2" id="KW-0694">RNA-binding</keyword>
<proteinExistence type="predicted"/>
<keyword evidence="6" id="KW-1185">Reference proteome</keyword>
<comment type="caution">
    <text evidence="5">The sequence shown here is derived from an EMBL/GenBank/DDBJ whole genome shotgun (WGS) entry which is preliminary data.</text>
</comment>
<organism evidence="5 6">
    <name type="scientific">Trapa natans</name>
    <name type="common">Water chestnut</name>
    <dbReference type="NCBI Taxonomy" id="22666"/>
    <lineage>
        <taxon>Eukaryota</taxon>
        <taxon>Viridiplantae</taxon>
        <taxon>Streptophyta</taxon>
        <taxon>Embryophyta</taxon>
        <taxon>Tracheophyta</taxon>
        <taxon>Spermatophyta</taxon>
        <taxon>Magnoliopsida</taxon>
        <taxon>eudicotyledons</taxon>
        <taxon>Gunneridae</taxon>
        <taxon>Pentapetalae</taxon>
        <taxon>rosids</taxon>
        <taxon>malvids</taxon>
        <taxon>Myrtales</taxon>
        <taxon>Lythraceae</taxon>
        <taxon>Trapa</taxon>
    </lineage>
</organism>
<evidence type="ECO:0000256" key="1">
    <source>
        <dbReference type="ARBA" id="ARBA00022884"/>
    </source>
</evidence>
<feature type="domain" description="CRM" evidence="4">
    <location>
        <begin position="111"/>
        <end position="210"/>
    </location>
</feature>
<dbReference type="Pfam" id="PF01985">
    <property type="entry name" value="CRS1_YhbY"/>
    <property type="match status" value="1"/>
</dbReference>